<accession>A0A7L5DVV1</accession>
<dbReference type="Gene3D" id="3.40.50.1820">
    <property type="entry name" value="alpha/beta hydrolase"/>
    <property type="match status" value="1"/>
</dbReference>
<protein>
    <submittedName>
        <fullName evidence="1">Esterase family protein</fullName>
    </submittedName>
</protein>
<dbReference type="Proteomes" id="UP000501128">
    <property type="component" value="Chromosome"/>
</dbReference>
<dbReference type="Pfam" id="PF00756">
    <property type="entry name" value="Esterase"/>
    <property type="match status" value="1"/>
</dbReference>
<dbReference type="PANTHER" id="PTHR48098:SF3">
    <property type="entry name" value="IRON(III) ENTEROBACTIN ESTERASE"/>
    <property type="match status" value="1"/>
</dbReference>
<keyword evidence="2" id="KW-1185">Reference proteome</keyword>
<organism evidence="1 2">
    <name type="scientific">Spirosoma rhododendri</name>
    <dbReference type="NCBI Taxonomy" id="2728024"/>
    <lineage>
        <taxon>Bacteria</taxon>
        <taxon>Pseudomonadati</taxon>
        <taxon>Bacteroidota</taxon>
        <taxon>Cytophagia</taxon>
        <taxon>Cytophagales</taxon>
        <taxon>Cytophagaceae</taxon>
        <taxon>Spirosoma</taxon>
    </lineage>
</organism>
<evidence type="ECO:0000313" key="2">
    <source>
        <dbReference type="Proteomes" id="UP000501128"/>
    </source>
</evidence>
<gene>
    <name evidence="1" type="ORF">HH216_15510</name>
</gene>
<dbReference type="InterPro" id="IPR029058">
    <property type="entry name" value="AB_hydrolase_fold"/>
</dbReference>
<reference evidence="1 2" key="1">
    <citation type="submission" date="2020-04" db="EMBL/GenBank/DDBJ databases">
        <title>Genome sequencing of novel species.</title>
        <authorList>
            <person name="Heo J."/>
            <person name="Kim S.-J."/>
            <person name="Kim J.-S."/>
            <person name="Hong S.-B."/>
            <person name="Kwon S.-W."/>
        </authorList>
    </citation>
    <scope>NUCLEOTIDE SEQUENCE [LARGE SCALE GENOMIC DNA]</scope>
    <source>
        <strain evidence="1 2">CJU-R4</strain>
    </source>
</reference>
<dbReference type="AlphaFoldDB" id="A0A7L5DVV1"/>
<dbReference type="InterPro" id="IPR050583">
    <property type="entry name" value="Mycobacterial_A85_antigen"/>
</dbReference>
<dbReference type="RefSeq" id="WP_169551634.1">
    <property type="nucleotide sequence ID" value="NZ_CP051677.1"/>
</dbReference>
<dbReference type="EMBL" id="CP051677">
    <property type="protein sequence ID" value="QJD79670.1"/>
    <property type="molecule type" value="Genomic_DNA"/>
</dbReference>
<dbReference type="InterPro" id="IPR000801">
    <property type="entry name" value="Esterase-like"/>
</dbReference>
<dbReference type="SUPFAM" id="SSF53474">
    <property type="entry name" value="alpha/beta-Hydrolases"/>
    <property type="match status" value="1"/>
</dbReference>
<name>A0A7L5DVV1_9BACT</name>
<dbReference type="KEGG" id="srho:HH216_15510"/>
<proteinExistence type="predicted"/>
<dbReference type="PANTHER" id="PTHR48098">
    <property type="entry name" value="ENTEROCHELIN ESTERASE-RELATED"/>
    <property type="match status" value="1"/>
</dbReference>
<evidence type="ECO:0000313" key="1">
    <source>
        <dbReference type="EMBL" id="QJD79670.1"/>
    </source>
</evidence>
<sequence>MQEDYRKWYSHHLGRDMEMLVYGNWGYPVVLFPTSMGRFYEYKNFGFIESVRWFVETGKVKLYCIDSIDRDSFYARHLHPGTRIWNQVLYDRFLHDELVPGIQRECNERKIGVAGASFGGYHALNFAFRHPEQVGNLFSMGAKFDIRSFLHGYYDDNVYYNNPVDFVPNDGNPELYHMNIVLGTSAYDFCKPANEQMAGILGRKGIRHQLDIVPWGDHDWPVWKDMFPRYLSQI</sequence>